<protein>
    <submittedName>
        <fullName evidence="1">Uncharacterized protein</fullName>
    </submittedName>
</protein>
<sequence length="359" mass="40649">MHIFLKGRLSILHLLSGPSRNPVKITVKTSCLSNGTAYIQSKNLEYNYDMVDKIQPVCNERSEMAFYNKTTGFCENVIVKVNYDFKVVPGQITELTITFVLTSVPLRQSYFTQNKKRDENTDLYLFQSYSVQFNPLESKTFAPNGYHLEEQILLYNISSEDDECTGSNKCKNKPASTKHTVWTKDGSKDNESLKGVRKIQSAQLKAFGGENCDEETLVTFGYNVMKTCLISFESELTCEEQRKAILKILDNYLNFNAVDDGFGNAIPHIREGCTDRASSELDLETNSTECRIPKGIQFRALYSPVRNRSARFKIVGFHSNLWSGKCTPTMCHLSWSISFSEAKPRSLQSRGIIAVLGDY</sequence>
<keyword evidence="2" id="KW-1185">Reference proteome</keyword>
<name>A0A8I6SPE5_CIMLE</name>
<proteinExistence type="predicted"/>
<dbReference type="PANTHER" id="PTHR14611:SF2">
    <property type="entry name" value="TECTONIC"/>
    <property type="match status" value="1"/>
</dbReference>
<dbReference type="AlphaFoldDB" id="A0A8I6SPE5"/>
<dbReference type="InterPro" id="IPR040354">
    <property type="entry name" value="TCTN1-3"/>
</dbReference>
<dbReference type="GeneID" id="112126113"/>
<accession>A0A8I6SPE5</accession>
<evidence type="ECO:0000313" key="1">
    <source>
        <dbReference type="EnsemblMetazoa" id="XP_024085765.1"/>
    </source>
</evidence>
<evidence type="ECO:0000313" key="2">
    <source>
        <dbReference type="Proteomes" id="UP000494040"/>
    </source>
</evidence>
<dbReference type="EnsemblMetazoa" id="XM_024229997.1">
    <property type="protein sequence ID" value="XP_024085765.1"/>
    <property type="gene ID" value="LOC112126113"/>
</dbReference>
<organism evidence="1 2">
    <name type="scientific">Cimex lectularius</name>
    <name type="common">Bed bug</name>
    <name type="synonym">Acanthia lectularia</name>
    <dbReference type="NCBI Taxonomy" id="79782"/>
    <lineage>
        <taxon>Eukaryota</taxon>
        <taxon>Metazoa</taxon>
        <taxon>Ecdysozoa</taxon>
        <taxon>Arthropoda</taxon>
        <taxon>Hexapoda</taxon>
        <taxon>Insecta</taxon>
        <taxon>Pterygota</taxon>
        <taxon>Neoptera</taxon>
        <taxon>Paraneoptera</taxon>
        <taxon>Hemiptera</taxon>
        <taxon>Heteroptera</taxon>
        <taxon>Panheteroptera</taxon>
        <taxon>Cimicomorpha</taxon>
        <taxon>Cimicidae</taxon>
        <taxon>Cimex</taxon>
    </lineage>
</organism>
<dbReference type="Proteomes" id="UP000494040">
    <property type="component" value="Unassembled WGS sequence"/>
</dbReference>
<reference evidence="1" key="1">
    <citation type="submission" date="2022-01" db="UniProtKB">
        <authorList>
            <consortium name="EnsemblMetazoa"/>
        </authorList>
    </citation>
    <scope>IDENTIFICATION</scope>
</reference>
<dbReference type="RefSeq" id="XP_024085765.1">
    <property type="nucleotide sequence ID" value="XM_024229997.1"/>
</dbReference>
<dbReference type="PANTHER" id="PTHR14611">
    <property type="entry name" value="TECTONIC FAMILY MEMBER"/>
    <property type="match status" value="1"/>
</dbReference>